<keyword evidence="2" id="KW-1185">Reference proteome</keyword>
<evidence type="ECO:0000313" key="1">
    <source>
        <dbReference type="EMBL" id="AII86616.1"/>
    </source>
</evidence>
<dbReference type="AlphaFoldDB" id="A0AAN0RI37"/>
<gene>
    <name evidence="1" type="ORF">RCA23_c10650</name>
</gene>
<sequence length="67" mass="7282">MCGCGYFSGCAPSLARALWRKTQRAASALVGICGPLRPHVPRCFSYIGFYLRAGLLVMDILYLGKLA</sequence>
<reference evidence="1 2" key="1">
    <citation type="journal article" date="2014" name="ISME J.">
        <title>Adaptation of an abundant Roseobacter RCA organism to pelagic systems revealed by genomic and transcriptomic analyses.</title>
        <authorList>
            <person name="Voget S."/>
            <person name="Wemheuer B."/>
            <person name="Brinkhoff T."/>
            <person name="Vollmers J."/>
            <person name="Dietrich S."/>
            <person name="Giebel H.A."/>
            <person name="Beardsley C."/>
            <person name="Sardemann C."/>
            <person name="Bakenhus I."/>
            <person name="Billerbeck S."/>
            <person name="Daniel R."/>
            <person name="Simon M."/>
        </authorList>
    </citation>
    <scope>NUCLEOTIDE SEQUENCE [LARGE SCALE GENOMIC DNA]</scope>
    <source>
        <strain evidence="1 2">RCA23</strain>
    </source>
</reference>
<name>A0AAN0RI37_9RHOB</name>
<dbReference type="EMBL" id="CP003984">
    <property type="protein sequence ID" value="AII86616.1"/>
    <property type="molecule type" value="Genomic_DNA"/>
</dbReference>
<proteinExistence type="predicted"/>
<organism evidence="1 2">
    <name type="scientific">Planktomarina temperata RCA23</name>
    <dbReference type="NCBI Taxonomy" id="666509"/>
    <lineage>
        <taxon>Bacteria</taxon>
        <taxon>Pseudomonadati</taxon>
        <taxon>Pseudomonadota</taxon>
        <taxon>Alphaproteobacteria</taxon>
        <taxon>Rhodobacterales</taxon>
        <taxon>Paracoccaceae</taxon>
        <taxon>Planktomarina</taxon>
    </lineage>
</organism>
<protein>
    <submittedName>
        <fullName evidence="1">Uncharacterized protein</fullName>
    </submittedName>
</protein>
<evidence type="ECO:0000313" key="2">
    <source>
        <dbReference type="Proteomes" id="UP000028680"/>
    </source>
</evidence>
<dbReference type="Proteomes" id="UP000028680">
    <property type="component" value="Chromosome"/>
</dbReference>
<dbReference type="KEGG" id="ptp:RCA23_c10650"/>
<accession>A0AAN0RI37</accession>